<feature type="binding site" evidence="4">
    <location>
        <position position="60"/>
    </location>
    <ligand>
        <name>ATP</name>
        <dbReference type="ChEBI" id="CHEBI:30616"/>
    </ligand>
</feature>
<dbReference type="PROSITE" id="PS50011">
    <property type="entry name" value="PROTEIN_KINASE_DOM"/>
    <property type="match status" value="1"/>
</dbReference>
<accession>A0AAN7ZM85</accession>
<evidence type="ECO:0000259" key="6">
    <source>
        <dbReference type="PROSITE" id="PS50011"/>
    </source>
</evidence>
<evidence type="ECO:0000256" key="5">
    <source>
        <dbReference type="SAM" id="MobiDB-lite"/>
    </source>
</evidence>
<dbReference type="SUPFAM" id="SSF56112">
    <property type="entry name" value="Protein kinase-like (PK-like)"/>
    <property type="match status" value="1"/>
</dbReference>
<keyword evidence="2 4" id="KW-0547">Nucleotide-binding</keyword>
<feature type="region of interest" description="Disordered" evidence="5">
    <location>
        <begin position="302"/>
        <end position="681"/>
    </location>
</feature>
<keyword evidence="8" id="KW-1185">Reference proteome</keyword>
<dbReference type="InterPro" id="IPR008271">
    <property type="entry name" value="Ser/Thr_kinase_AS"/>
</dbReference>
<dbReference type="EC" id="2.7.11.1" evidence="1"/>
<dbReference type="InterPro" id="IPR050235">
    <property type="entry name" value="CK1_Ser-Thr_kinase"/>
</dbReference>
<feature type="compositionally biased region" description="Basic and acidic residues" evidence="5">
    <location>
        <begin position="491"/>
        <end position="577"/>
    </location>
</feature>
<dbReference type="InterPro" id="IPR000719">
    <property type="entry name" value="Prot_kinase_dom"/>
</dbReference>
<dbReference type="PROSITE" id="PS00107">
    <property type="entry name" value="PROTEIN_KINASE_ATP"/>
    <property type="match status" value="1"/>
</dbReference>
<protein>
    <recommendedName>
        <fullName evidence="1">non-specific serine/threonine protein kinase</fullName>
        <ecNumber evidence="1">2.7.11.1</ecNumber>
    </recommendedName>
</protein>
<proteinExistence type="predicted"/>
<name>A0AAN7ZM85_9COLE</name>
<dbReference type="GO" id="GO:0005524">
    <property type="term" value="F:ATP binding"/>
    <property type="evidence" value="ECO:0007669"/>
    <property type="project" value="UniProtKB-UniRule"/>
</dbReference>
<feature type="compositionally biased region" description="Basic and acidic residues" evidence="5">
    <location>
        <begin position="585"/>
        <end position="644"/>
    </location>
</feature>
<evidence type="ECO:0000313" key="8">
    <source>
        <dbReference type="Proteomes" id="UP001329430"/>
    </source>
</evidence>
<sequence>MPRAKNGYKLPPPLPLGTVVEDINKNKWKLGPSIGKGGFGEIYSAKDASSTVSSFPYVVKIEPHANGPLFVEMHFYMRNGKEDLRSGRHEHNDEKYRFVVMDKFGSDIWKLFIENERRFSPDIVFKLGVQILDVLEFIHSKGYIHADIKAANILMGPGAESNVQVYLVDFGLCSHYSTNEKPDPKKAHNGTIEYVSRDGHLGIESRRGDLECLGYNLVQWLGCSLPWEINLTNPSIVQQSKVDNMKNLTEFFKNCFGDEKPPAAIIEYMKYVTTLKFETEPDYGKLRKILIKGLKAAGDSMKSPFNFKISHSSPSKRKMATESPSPKKKTKAVIKQEKVTKDNKSTKDDTQKETVPKSNTSTKDDPQKEKVPKGNKSTKDDTQKEKVPKGNKSTKDDTEKEKVTIDNKSIKDDTQKGKVTKDNKSTIDDDTQKEKVTKGNKSTKDDTQKEKVTIENKSIKDDTQKGKVTKDNKSAIDDDTQKGKVTKVKKSTKDDTQKEKVPKGNKSTKDDTQKEKVTKDNKSTIDDTQDKVPKSKKSTKDDTQKEKVTKDNKSNKDDAQKEKVPKGNKSTKDDSQNKKFTKGNKSTEDDTQKENVTKDNKSTKDDPKGEENKEIIVEKDQNIDGSEFTERTRKIKKKLDENKKKQLKSVAQSRPLRTRKEINYNEKSLAERHNATSRKQT</sequence>
<dbReference type="Pfam" id="PF00069">
    <property type="entry name" value="Pkinase"/>
    <property type="match status" value="1"/>
</dbReference>
<evidence type="ECO:0000256" key="1">
    <source>
        <dbReference type="ARBA" id="ARBA00012513"/>
    </source>
</evidence>
<evidence type="ECO:0000256" key="4">
    <source>
        <dbReference type="PROSITE-ProRule" id="PRU10141"/>
    </source>
</evidence>
<evidence type="ECO:0000256" key="3">
    <source>
        <dbReference type="ARBA" id="ARBA00022840"/>
    </source>
</evidence>
<dbReference type="GO" id="GO:0004674">
    <property type="term" value="F:protein serine/threonine kinase activity"/>
    <property type="evidence" value="ECO:0007669"/>
    <property type="project" value="UniProtKB-EC"/>
</dbReference>
<organism evidence="7 8">
    <name type="scientific">Pyrocoelia pectoralis</name>
    <dbReference type="NCBI Taxonomy" id="417401"/>
    <lineage>
        <taxon>Eukaryota</taxon>
        <taxon>Metazoa</taxon>
        <taxon>Ecdysozoa</taxon>
        <taxon>Arthropoda</taxon>
        <taxon>Hexapoda</taxon>
        <taxon>Insecta</taxon>
        <taxon>Pterygota</taxon>
        <taxon>Neoptera</taxon>
        <taxon>Endopterygota</taxon>
        <taxon>Coleoptera</taxon>
        <taxon>Polyphaga</taxon>
        <taxon>Elateriformia</taxon>
        <taxon>Elateroidea</taxon>
        <taxon>Lampyridae</taxon>
        <taxon>Lampyrinae</taxon>
        <taxon>Pyrocoelia</taxon>
    </lineage>
</organism>
<dbReference type="InterPro" id="IPR017441">
    <property type="entry name" value="Protein_kinase_ATP_BS"/>
</dbReference>
<dbReference type="PROSITE" id="PS00108">
    <property type="entry name" value="PROTEIN_KINASE_ST"/>
    <property type="match status" value="1"/>
</dbReference>
<dbReference type="EMBL" id="JAVRBK010000002">
    <property type="protein sequence ID" value="KAK5647602.1"/>
    <property type="molecule type" value="Genomic_DNA"/>
</dbReference>
<dbReference type="SMART" id="SM00220">
    <property type="entry name" value="S_TKc"/>
    <property type="match status" value="1"/>
</dbReference>
<evidence type="ECO:0000313" key="7">
    <source>
        <dbReference type="EMBL" id="KAK5647602.1"/>
    </source>
</evidence>
<dbReference type="PANTHER" id="PTHR11909">
    <property type="entry name" value="CASEIN KINASE-RELATED"/>
    <property type="match status" value="1"/>
</dbReference>
<comment type="caution">
    <text evidence="7">The sequence shown here is derived from an EMBL/GenBank/DDBJ whole genome shotgun (WGS) entry which is preliminary data.</text>
</comment>
<feature type="compositionally biased region" description="Basic and acidic residues" evidence="5">
    <location>
        <begin position="334"/>
        <end position="355"/>
    </location>
</feature>
<evidence type="ECO:0000256" key="2">
    <source>
        <dbReference type="ARBA" id="ARBA00022741"/>
    </source>
</evidence>
<dbReference type="Proteomes" id="UP001329430">
    <property type="component" value="Chromosome 2"/>
</dbReference>
<feature type="compositionally biased region" description="Basic and acidic residues" evidence="5">
    <location>
        <begin position="362"/>
        <end position="482"/>
    </location>
</feature>
<feature type="compositionally biased region" description="Basic and acidic residues" evidence="5">
    <location>
        <begin position="658"/>
        <end position="674"/>
    </location>
</feature>
<feature type="domain" description="Protein kinase" evidence="6">
    <location>
        <begin position="28"/>
        <end position="275"/>
    </location>
</feature>
<dbReference type="AlphaFoldDB" id="A0AAN7ZM85"/>
<dbReference type="Gene3D" id="1.10.510.10">
    <property type="entry name" value="Transferase(Phosphotransferase) domain 1"/>
    <property type="match status" value="1"/>
</dbReference>
<gene>
    <name evidence="7" type="ORF">RI129_002494</name>
</gene>
<reference evidence="7 8" key="1">
    <citation type="journal article" date="2024" name="Insects">
        <title>An Improved Chromosome-Level Genome Assembly of the Firefly Pyrocoelia pectoralis.</title>
        <authorList>
            <person name="Fu X."/>
            <person name="Meyer-Rochow V.B."/>
            <person name="Ballantyne L."/>
            <person name="Zhu X."/>
        </authorList>
    </citation>
    <scope>NUCLEOTIDE SEQUENCE [LARGE SCALE GENOMIC DNA]</scope>
    <source>
        <strain evidence="7">XCY_ONT2</strain>
    </source>
</reference>
<keyword evidence="3 4" id="KW-0067">ATP-binding</keyword>
<dbReference type="InterPro" id="IPR011009">
    <property type="entry name" value="Kinase-like_dom_sf"/>
</dbReference>